<keyword evidence="5" id="KW-0378">Hydrolase</keyword>
<feature type="domain" description="Peptidase M13 N-terminal" evidence="10">
    <location>
        <begin position="33"/>
        <end position="419"/>
    </location>
</feature>
<dbReference type="GO" id="GO:0046872">
    <property type="term" value="F:metal ion binding"/>
    <property type="evidence" value="ECO:0007669"/>
    <property type="project" value="UniProtKB-KW"/>
</dbReference>
<dbReference type="PRINTS" id="PR00786">
    <property type="entry name" value="NEPRILYSIN"/>
</dbReference>
<evidence type="ECO:0000256" key="2">
    <source>
        <dbReference type="ARBA" id="ARBA00007357"/>
    </source>
</evidence>
<keyword evidence="3" id="KW-0645">Protease</keyword>
<dbReference type="SUPFAM" id="SSF55486">
    <property type="entry name" value="Metalloproteases ('zincins'), catalytic domain"/>
    <property type="match status" value="1"/>
</dbReference>
<dbReference type="CDD" id="cd08662">
    <property type="entry name" value="M13"/>
    <property type="match status" value="1"/>
</dbReference>
<dbReference type="GO" id="GO:0016485">
    <property type="term" value="P:protein processing"/>
    <property type="evidence" value="ECO:0007669"/>
    <property type="project" value="TreeGrafter"/>
</dbReference>
<dbReference type="Gene3D" id="1.10.1380.10">
    <property type="entry name" value="Neutral endopeptidase , domain2"/>
    <property type="match status" value="1"/>
</dbReference>
<organism evidence="12 14">
    <name type="scientific">Adineta ricciae</name>
    <name type="common">Rotifer</name>
    <dbReference type="NCBI Taxonomy" id="249248"/>
    <lineage>
        <taxon>Eukaryota</taxon>
        <taxon>Metazoa</taxon>
        <taxon>Spiralia</taxon>
        <taxon>Gnathifera</taxon>
        <taxon>Rotifera</taxon>
        <taxon>Eurotatoria</taxon>
        <taxon>Bdelloidea</taxon>
        <taxon>Adinetida</taxon>
        <taxon>Adinetidae</taxon>
        <taxon>Adineta</taxon>
    </lineage>
</organism>
<dbReference type="InterPro" id="IPR018497">
    <property type="entry name" value="Peptidase_M13_C"/>
</dbReference>
<dbReference type="Pfam" id="PF01431">
    <property type="entry name" value="Peptidase_M13"/>
    <property type="match status" value="1"/>
</dbReference>
<name>A0A815DGE5_ADIRI</name>
<dbReference type="Proteomes" id="UP000663828">
    <property type="component" value="Unassembled WGS sequence"/>
</dbReference>
<keyword evidence="6" id="KW-0862">Zinc</keyword>
<evidence type="ECO:0000256" key="6">
    <source>
        <dbReference type="ARBA" id="ARBA00022833"/>
    </source>
</evidence>
<comment type="similarity">
    <text evidence="2">Belongs to the peptidase M13 family.</text>
</comment>
<evidence type="ECO:0000256" key="1">
    <source>
        <dbReference type="ARBA" id="ARBA00001947"/>
    </source>
</evidence>
<dbReference type="Proteomes" id="UP000663852">
    <property type="component" value="Unassembled WGS sequence"/>
</dbReference>
<evidence type="ECO:0000313" key="14">
    <source>
        <dbReference type="Proteomes" id="UP000663852"/>
    </source>
</evidence>
<feature type="signal peptide" evidence="8">
    <location>
        <begin position="1"/>
        <end position="20"/>
    </location>
</feature>
<dbReference type="PANTHER" id="PTHR11733">
    <property type="entry name" value="ZINC METALLOPROTEASE FAMILY M13 NEPRILYSIN-RELATED"/>
    <property type="match status" value="1"/>
</dbReference>
<dbReference type="AlphaFoldDB" id="A0A815DGE5"/>
<evidence type="ECO:0000256" key="3">
    <source>
        <dbReference type="ARBA" id="ARBA00022670"/>
    </source>
</evidence>
<sequence>MRAIFAFLCLLTLIIISSQSLFDIHDLDWSTRPTDNFFMFVNGRWINRTTIPSHESEWGGLFTIKYENTYKLKRILDDLIRHDKTETPFTNGSIEHKLRDFYLAGLDEQAIEDTGLEPIKETLIQIQNIQTYKELVQFCLDWYTKMNSGLIFDFDVHADDRNSSINTVHWKQTGIQLPERDYYFRNDPISKDIRNHYIQYIDRLLRLSNDIIGTTTTLIDAEDIVSLELQLAVSHRTPYELRDAESNSQTYHINQLDQMMPNLNWHEVFSKLTIENRTTILAQSDYYLLLDKLLVRQPLSIWKNKIRFTILHELARFLTKDFVEAHFNMYDHLVYGQRTDKPRWTKLIEDIDRYLGDLLGQLYIAHYFPYESKQRIMSLVENLIDVYQERIRKITWLNNSTKQQAIKKLRAINMKIAYPTTWKTYDDVVIDRSSYFRSLVSIFRHDYRKKMNDLRKPVDRNEWLVPAQIVNAFYYPPLNEIIFPAGILQEPFFSFFADDALNYGAIGYIIGHELTHSLDDQGRKYDEHGNLHHWWTTDDINEFHLRTEKLIRQYDEYRMLNTSINGRLTLGENMADLGGLEIAYQAFLRTDQAKENGLIDGFTPRERFFLSFARTWRVKLTNEKLLSSIRQDPHAPVYLRINGPLSNMMGFYETFNVVKGDGMFRNENERVLVW</sequence>
<dbReference type="InterPro" id="IPR042089">
    <property type="entry name" value="Peptidase_M13_dom_2"/>
</dbReference>
<dbReference type="PANTHER" id="PTHR11733:SF167">
    <property type="entry name" value="FI17812P1-RELATED"/>
    <property type="match status" value="1"/>
</dbReference>
<accession>A0A815DGE5</accession>
<dbReference type="EMBL" id="CAJNOR010000310">
    <property type="protein sequence ID" value="CAF0876107.1"/>
    <property type="molecule type" value="Genomic_DNA"/>
</dbReference>
<evidence type="ECO:0000256" key="8">
    <source>
        <dbReference type="SAM" id="SignalP"/>
    </source>
</evidence>
<gene>
    <name evidence="12" type="ORF">EDS130_LOCUS30425</name>
    <name evidence="11" type="ORF">XAT740_LOCUS6747</name>
</gene>
<dbReference type="InterPro" id="IPR000718">
    <property type="entry name" value="Peptidase_M13"/>
</dbReference>
<evidence type="ECO:0000256" key="7">
    <source>
        <dbReference type="ARBA" id="ARBA00023049"/>
    </source>
</evidence>
<dbReference type="InterPro" id="IPR024079">
    <property type="entry name" value="MetalloPept_cat_dom_sf"/>
</dbReference>
<evidence type="ECO:0000259" key="9">
    <source>
        <dbReference type="Pfam" id="PF01431"/>
    </source>
</evidence>
<keyword evidence="13" id="KW-1185">Reference proteome</keyword>
<evidence type="ECO:0000256" key="4">
    <source>
        <dbReference type="ARBA" id="ARBA00022723"/>
    </source>
</evidence>
<dbReference type="EMBL" id="CAJNOJ010000213">
    <property type="protein sequence ID" value="CAF1297524.1"/>
    <property type="molecule type" value="Genomic_DNA"/>
</dbReference>
<evidence type="ECO:0000313" key="12">
    <source>
        <dbReference type="EMBL" id="CAF1297524.1"/>
    </source>
</evidence>
<dbReference type="InterPro" id="IPR008753">
    <property type="entry name" value="Peptidase_M13_N"/>
</dbReference>
<keyword evidence="7" id="KW-0482">Metalloprotease</keyword>
<feature type="domain" description="Peptidase M13 C-terminal" evidence="9">
    <location>
        <begin position="471"/>
        <end position="671"/>
    </location>
</feature>
<dbReference type="GO" id="GO:0005886">
    <property type="term" value="C:plasma membrane"/>
    <property type="evidence" value="ECO:0007669"/>
    <property type="project" value="TreeGrafter"/>
</dbReference>
<reference evidence="12" key="1">
    <citation type="submission" date="2021-02" db="EMBL/GenBank/DDBJ databases">
        <authorList>
            <person name="Nowell W R."/>
        </authorList>
    </citation>
    <scope>NUCLEOTIDE SEQUENCE</scope>
</reference>
<dbReference type="PROSITE" id="PS51885">
    <property type="entry name" value="NEPRILYSIN"/>
    <property type="match status" value="1"/>
</dbReference>
<comment type="cofactor">
    <cofactor evidence="1">
        <name>Zn(2+)</name>
        <dbReference type="ChEBI" id="CHEBI:29105"/>
    </cofactor>
</comment>
<dbReference type="GO" id="GO:0004222">
    <property type="term" value="F:metalloendopeptidase activity"/>
    <property type="evidence" value="ECO:0007669"/>
    <property type="project" value="InterPro"/>
</dbReference>
<evidence type="ECO:0000256" key="5">
    <source>
        <dbReference type="ARBA" id="ARBA00022801"/>
    </source>
</evidence>
<dbReference type="OrthoDB" id="6475849at2759"/>
<keyword evidence="4" id="KW-0479">Metal-binding</keyword>
<keyword evidence="8" id="KW-0732">Signal</keyword>
<feature type="chain" id="PRO_5036227217" evidence="8">
    <location>
        <begin position="21"/>
        <end position="674"/>
    </location>
</feature>
<dbReference type="Pfam" id="PF05649">
    <property type="entry name" value="Peptidase_M13_N"/>
    <property type="match status" value="1"/>
</dbReference>
<evidence type="ECO:0000313" key="13">
    <source>
        <dbReference type="Proteomes" id="UP000663828"/>
    </source>
</evidence>
<evidence type="ECO:0000259" key="10">
    <source>
        <dbReference type="Pfam" id="PF05649"/>
    </source>
</evidence>
<evidence type="ECO:0000313" key="11">
    <source>
        <dbReference type="EMBL" id="CAF0876107.1"/>
    </source>
</evidence>
<protein>
    <submittedName>
        <fullName evidence="12">Uncharacterized protein</fullName>
    </submittedName>
</protein>
<comment type="caution">
    <text evidence="12">The sequence shown here is derived from an EMBL/GenBank/DDBJ whole genome shotgun (WGS) entry which is preliminary data.</text>
</comment>
<dbReference type="Gene3D" id="3.40.390.10">
    <property type="entry name" value="Collagenase (Catalytic Domain)"/>
    <property type="match status" value="1"/>
</dbReference>
<proteinExistence type="inferred from homology"/>